<gene>
    <name evidence="1" type="ORF">Q4528_16010</name>
</gene>
<evidence type="ECO:0000313" key="2">
    <source>
        <dbReference type="Proteomes" id="UP001170310"/>
    </source>
</evidence>
<keyword evidence="2" id="KW-1185">Reference proteome</keyword>
<sequence length="70" mass="7394">FSVYNKTGGAVVVKIGIVVSGSERYMFNINLAAVGTATSSYYESTNIKVPASAEIIIVTSGEIDYVVTID</sequence>
<dbReference type="EMBL" id="JAUOQO010000969">
    <property type="protein sequence ID" value="MDO6575616.1"/>
    <property type="molecule type" value="Genomic_DNA"/>
</dbReference>
<dbReference type="RefSeq" id="WP_303522761.1">
    <property type="nucleotide sequence ID" value="NZ_JAUOQO010000969.1"/>
</dbReference>
<accession>A0AAW7YTV5</accession>
<organism evidence="1 2">
    <name type="scientific">Staphylococcus pasteuri_A</name>
    <dbReference type="NCBI Taxonomy" id="3062664"/>
    <lineage>
        <taxon>Bacteria</taxon>
        <taxon>Bacillati</taxon>
        <taxon>Bacillota</taxon>
        <taxon>Bacilli</taxon>
        <taxon>Bacillales</taxon>
        <taxon>Staphylococcaceae</taxon>
        <taxon>Staphylococcus</taxon>
    </lineage>
</organism>
<evidence type="ECO:0008006" key="3">
    <source>
        <dbReference type="Google" id="ProtNLM"/>
    </source>
</evidence>
<name>A0AAW7YTV5_9STAP</name>
<dbReference type="Proteomes" id="UP001170310">
    <property type="component" value="Unassembled WGS sequence"/>
</dbReference>
<comment type="caution">
    <text evidence="1">The sequence shown here is derived from an EMBL/GenBank/DDBJ whole genome shotgun (WGS) entry which is preliminary data.</text>
</comment>
<protein>
    <recommendedName>
        <fullName evidence="3">Phage tail protein</fullName>
    </recommendedName>
</protein>
<dbReference type="AlphaFoldDB" id="A0AAW7YTV5"/>
<feature type="non-terminal residue" evidence="1">
    <location>
        <position position="1"/>
    </location>
</feature>
<proteinExistence type="predicted"/>
<evidence type="ECO:0000313" key="1">
    <source>
        <dbReference type="EMBL" id="MDO6575616.1"/>
    </source>
</evidence>
<reference evidence="1" key="1">
    <citation type="submission" date="2023-07" db="EMBL/GenBank/DDBJ databases">
        <title>Genome content predicts the carbon catabolic preferences of heterotrophic bacteria.</title>
        <authorList>
            <person name="Gralka M."/>
        </authorList>
    </citation>
    <scope>NUCLEOTIDE SEQUENCE</scope>
    <source>
        <strain evidence="1">E2R20</strain>
    </source>
</reference>